<dbReference type="KEGG" id="aqu:100639642"/>
<feature type="compositionally biased region" description="Basic and acidic residues" evidence="6">
    <location>
        <begin position="461"/>
        <end position="476"/>
    </location>
</feature>
<dbReference type="AlphaFoldDB" id="A0A1X7VLZ2"/>
<feature type="compositionally biased region" description="Basic residues" evidence="6">
    <location>
        <begin position="477"/>
        <end position="486"/>
    </location>
</feature>
<organism evidence="8">
    <name type="scientific">Amphimedon queenslandica</name>
    <name type="common">Sponge</name>
    <dbReference type="NCBI Taxonomy" id="400682"/>
    <lineage>
        <taxon>Eukaryota</taxon>
        <taxon>Metazoa</taxon>
        <taxon>Porifera</taxon>
        <taxon>Demospongiae</taxon>
        <taxon>Heteroscleromorpha</taxon>
        <taxon>Haplosclerida</taxon>
        <taxon>Niphatidae</taxon>
        <taxon>Amphimedon</taxon>
    </lineage>
</organism>
<proteinExistence type="predicted"/>
<evidence type="ECO:0000313" key="9">
    <source>
        <dbReference type="Proteomes" id="UP000007879"/>
    </source>
</evidence>
<dbReference type="PROSITE" id="PS00636">
    <property type="entry name" value="DNAJ_1"/>
    <property type="match status" value="1"/>
</dbReference>
<dbReference type="InterPro" id="IPR036236">
    <property type="entry name" value="Znf_C2H2_sf"/>
</dbReference>
<evidence type="ECO:0000259" key="7">
    <source>
        <dbReference type="PROSITE" id="PS50076"/>
    </source>
</evidence>
<dbReference type="InterPro" id="IPR003604">
    <property type="entry name" value="Matrin/U1-like-C_Znf_C2H2"/>
</dbReference>
<dbReference type="InterPro" id="IPR018253">
    <property type="entry name" value="DnaJ_domain_CS"/>
</dbReference>
<reference evidence="8" key="2">
    <citation type="submission" date="2017-05" db="UniProtKB">
        <authorList>
            <consortium name="EnsemblMetazoa"/>
        </authorList>
    </citation>
    <scope>IDENTIFICATION</scope>
</reference>
<protein>
    <recommendedName>
        <fullName evidence="4">DnaJ homolog subfamily C member 21</fullName>
    </recommendedName>
</protein>
<evidence type="ECO:0000256" key="4">
    <source>
        <dbReference type="ARBA" id="ARBA00074367"/>
    </source>
</evidence>
<dbReference type="Pfam" id="PF12171">
    <property type="entry name" value="zf-C2H2_jaz"/>
    <property type="match status" value="1"/>
</dbReference>
<dbReference type="Gene3D" id="3.30.160.60">
    <property type="entry name" value="Classic Zinc Finger"/>
    <property type="match status" value="1"/>
</dbReference>
<feature type="compositionally biased region" description="Acidic residues" evidence="6">
    <location>
        <begin position="416"/>
        <end position="430"/>
    </location>
</feature>
<keyword evidence="2" id="KW-0863">Zinc-finger</keyword>
<dbReference type="SMART" id="SM00355">
    <property type="entry name" value="ZnF_C2H2"/>
    <property type="match status" value="2"/>
</dbReference>
<dbReference type="PANTHER" id="PTHR44029">
    <property type="entry name" value="DNAJ HOMOLOG SUBFAMILY C MEMBER 21"/>
    <property type="match status" value="1"/>
</dbReference>
<keyword evidence="3" id="KW-0862">Zinc</keyword>
<evidence type="ECO:0000256" key="1">
    <source>
        <dbReference type="ARBA" id="ARBA00022723"/>
    </source>
</evidence>
<dbReference type="STRING" id="400682.A0A1X7VLZ2"/>
<dbReference type="InterPro" id="IPR054076">
    <property type="entry name" value="ZUO1-like_ZHD"/>
</dbReference>
<dbReference type="Proteomes" id="UP000007879">
    <property type="component" value="Unassembled WGS sequence"/>
</dbReference>
<reference evidence="9" key="1">
    <citation type="journal article" date="2010" name="Nature">
        <title>The Amphimedon queenslandica genome and the evolution of animal complexity.</title>
        <authorList>
            <person name="Srivastava M."/>
            <person name="Simakov O."/>
            <person name="Chapman J."/>
            <person name="Fahey B."/>
            <person name="Gauthier M.E."/>
            <person name="Mitros T."/>
            <person name="Richards G.S."/>
            <person name="Conaco C."/>
            <person name="Dacre M."/>
            <person name="Hellsten U."/>
            <person name="Larroux C."/>
            <person name="Putnam N.H."/>
            <person name="Stanke M."/>
            <person name="Adamska M."/>
            <person name="Darling A."/>
            <person name="Degnan S.M."/>
            <person name="Oakley T.H."/>
            <person name="Plachetzki D.C."/>
            <person name="Zhai Y."/>
            <person name="Adamski M."/>
            <person name="Calcino A."/>
            <person name="Cummins S.F."/>
            <person name="Goodstein D.M."/>
            <person name="Harris C."/>
            <person name="Jackson D.J."/>
            <person name="Leys S.P."/>
            <person name="Shu S."/>
            <person name="Woodcroft B.J."/>
            <person name="Vervoort M."/>
            <person name="Kosik K.S."/>
            <person name="Manning G."/>
            <person name="Degnan B.M."/>
            <person name="Rokhsar D.S."/>
        </authorList>
    </citation>
    <scope>NUCLEOTIDE SEQUENCE [LARGE SCALE GENOMIC DNA]</scope>
</reference>
<dbReference type="InterPro" id="IPR022755">
    <property type="entry name" value="Znf_C2H2_jaz"/>
</dbReference>
<evidence type="ECO:0000313" key="8">
    <source>
        <dbReference type="EnsemblMetazoa" id="Aqu2.1.41401_001"/>
    </source>
</evidence>
<dbReference type="Pfam" id="PF21884">
    <property type="entry name" value="ZUO1-like_ZHD"/>
    <property type="match status" value="1"/>
</dbReference>
<dbReference type="OrthoDB" id="552049at2759"/>
<evidence type="ECO:0000256" key="2">
    <source>
        <dbReference type="ARBA" id="ARBA00022771"/>
    </source>
</evidence>
<dbReference type="FunFam" id="1.10.287.110:FF:000046">
    <property type="entry name" value="dnaJ homolog subfamily C member 21"/>
    <property type="match status" value="1"/>
</dbReference>
<sequence length="566" mass="64619">MATATVKRCHYEVLGVERNASEEQLKKAYRKLALKYHPDKNPDNVDESNKIFHLVQNAYEVLSDPQERAWYDRHREEILYGVGSEFKDDVVDIMSYFSGTVYKGFGDDPNGFYSIYGNLFALIVQEECQFSDEESLLYLPPFGQSTSNYEEVVHPFYAHWQSFSTQRPYHWLNKYDRTQAANRKVEKLMEKDNKKIRDAAKKKRNETVRQLVAYVRKRDKRVIEYRKTLAEREIERKKKINEQKAAEAKKRLEDLKLHEYKPNEWENDEELERKMATMQAEIDNEFGKDSDSGSGSDESETVPDLYCPACNKIFKSEKSFANHEKSKKHKENLLLLKSTLLSSGEEEEEGDIIKPSSRPPQNEDIVTPVHTDTTIGALIENDEEKPLTVDPLSTKMNNVSIDVSGSVSSHLMSQDCETDSSNEGEKEEDTQLLQSKPINLNPLPLSIDVVETEVTELPSSTKHESTDHHQWGEGQKRSGKKKRGKQAPKSSQEAAGMDTIDSTGSKESGTASKWSCTVCSGQFKSRNKLFSHIKEFGHAFDTVVQNNETSEVGRAKASSKKSRNKK</sequence>
<feature type="domain" description="J" evidence="7">
    <location>
        <begin position="9"/>
        <end position="75"/>
    </location>
</feature>
<feature type="region of interest" description="Disordered" evidence="6">
    <location>
        <begin position="406"/>
        <end position="439"/>
    </location>
</feature>
<evidence type="ECO:0000256" key="5">
    <source>
        <dbReference type="SAM" id="Coils"/>
    </source>
</evidence>
<feature type="compositionally biased region" description="Basic residues" evidence="6">
    <location>
        <begin position="557"/>
        <end position="566"/>
    </location>
</feature>
<dbReference type="GO" id="GO:0003676">
    <property type="term" value="F:nucleic acid binding"/>
    <property type="evidence" value="ECO:0007669"/>
    <property type="project" value="InterPro"/>
</dbReference>
<feature type="region of interest" description="Disordered" evidence="6">
    <location>
        <begin position="341"/>
        <end position="366"/>
    </location>
</feature>
<dbReference type="EnsemblMetazoa" id="Aqu2.1.41401_001">
    <property type="protein sequence ID" value="Aqu2.1.41401_001"/>
    <property type="gene ID" value="Aqu2.1.41401"/>
</dbReference>
<dbReference type="GO" id="GO:0008270">
    <property type="term" value="F:zinc ion binding"/>
    <property type="evidence" value="ECO:0007669"/>
    <property type="project" value="UniProtKB-KW"/>
</dbReference>
<dbReference type="PROSITE" id="PS50076">
    <property type="entry name" value="DNAJ_2"/>
    <property type="match status" value="1"/>
</dbReference>
<keyword evidence="5" id="KW-0175">Coiled coil</keyword>
<dbReference type="InterPro" id="IPR001623">
    <property type="entry name" value="DnaJ_domain"/>
</dbReference>
<dbReference type="GO" id="GO:0005737">
    <property type="term" value="C:cytoplasm"/>
    <property type="evidence" value="ECO:0007669"/>
    <property type="project" value="TreeGrafter"/>
</dbReference>
<keyword evidence="9" id="KW-1185">Reference proteome</keyword>
<feature type="coiled-coil region" evidence="5">
    <location>
        <begin position="231"/>
        <end position="258"/>
    </location>
</feature>
<dbReference type="SMART" id="SM00271">
    <property type="entry name" value="DnaJ"/>
    <property type="match status" value="1"/>
</dbReference>
<dbReference type="PROSITE" id="PS00028">
    <property type="entry name" value="ZINC_FINGER_C2H2_1"/>
    <property type="match status" value="2"/>
</dbReference>
<name>A0A1X7VLZ2_AMPQE</name>
<gene>
    <name evidence="8" type="primary">100639642</name>
</gene>
<dbReference type="PRINTS" id="PR00625">
    <property type="entry name" value="JDOMAIN"/>
</dbReference>
<dbReference type="InterPro" id="IPR013087">
    <property type="entry name" value="Znf_C2H2_type"/>
</dbReference>
<dbReference type="SUPFAM" id="SSF46565">
    <property type="entry name" value="Chaperone J-domain"/>
    <property type="match status" value="1"/>
</dbReference>
<dbReference type="SUPFAM" id="SSF57667">
    <property type="entry name" value="beta-beta-alpha zinc fingers"/>
    <property type="match status" value="1"/>
</dbReference>
<dbReference type="InParanoid" id="A0A1X7VLZ2"/>
<dbReference type="InterPro" id="IPR036869">
    <property type="entry name" value="J_dom_sf"/>
</dbReference>
<feature type="compositionally biased region" description="Polar residues" evidence="6">
    <location>
        <begin position="500"/>
        <end position="512"/>
    </location>
</feature>
<dbReference type="Gene3D" id="1.10.287.110">
    <property type="entry name" value="DnaJ domain"/>
    <property type="match status" value="1"/>
</dbReference>
<dbReference type="eggNOG" id="KOG0717">
    <property type="taxonomic scope" value="Eukaryota"/>
</dbReference>
<feature type="region of interest" description="Disordered" evidence="6">
    <location>
        <begin position="545"/>
        <end position="566"/>
    </location>
</feature>
<evidence type="ECO:0000256" key="6">
    <source>
        <dbReference type="SAM" id="MobiDB-lite"/>
    </source>
</evidence>
<dbReference type="Pfam" id="PF00226">
    <property type="entry name" value="DnaJ"/>
    <property type="match status" value="1"/>
</dbReference>
<feature type="region of interest" description="Disordered" evidence="6">
    <location>
        <begin position="454"/>
        <end position="512"/>
    </location>
</feature>
<accession>A0A1X7VLZ2</accession>
<dbReference type="EnsemblMetazoa" id="XM_020006359.1">
    <property type="protein sequence ID" value="XP_019861918.1"/>
    <property type="gene ID" value="LOC100639642"/>
</dbReference>
<dbReference type="CDD" id="cd06257">
    <property type="entry name" value="DnaJ"/>
    <property type="match status" value="1"/>
</dbReference>
<dbReference type="SMART" id="SM00451">
    <property type="entry name" value="ZnF_U1"/>
    <property type="match status" value="1"/>
</dbReference>
<dbReference type="PANTHER" id="PTHR44029:SF1">
    <property type="entry name" value="DNAJ HOMOLOG SUBFAMILY C MEMBER 21"/>
    <property type="match status" value="1"/>
</dbReference>
<dbReference type="InterPro" id="IPR051964">
    <property type="entry name" value="Chaperone_stress_response"/>
</dbReference>
<keyword evidence="1" id="KW-0479">Metal-binding</keyword>
<evidence type="ECO:0000256" key="3">
    <source>
        <dbReference type="ARBA" id="ARBA00022833"/>
    </source>
</evidence>